<keyword evidence="2" id="KW-1185">Reference proteome</keyword>
<dbReference type="EMBL" id="RDQH01000333">
    <property type="protein sequence ID" value="RXH92971.1"/>
    <property type="molecule type" value="Genomic_DNA"/>
</dbReference>
<evidence type="ECO:0000313" key="2">
    <source>
        <dbReference type="Proteomes" id="UP000290289"/>
    </source>
</evidence>
<evidence type="ECO:0000313" key="1">
    <source>
        <dbReference type="EMBL" id="RXH92971.1"/>
    </source>
</evidence>
<protein>
    <submittedName>
        <fullName evidence="1">Uncharacterized protein</fullName>
    </submittedName>
</protein>
<organism evidence="1 2">
    <name type="scientific">Malus domestica</name>
    <name type="common">Apple</name>
    <name type="synonym">Pyrus malus</name>
    <dbReference type="NCBI Taxonomy" id="3750"/>
    <lineage>
        <taxon>Eukaryota</taxon>
        <taxon>Viridiplantae</taxon>
        <taxon>Streptophyta</taxon>
        <taxon>Embryophyta</taxon>
        <taxon>Tracheophyta</taxon>
        <taxon>Spermatophyta</taxon>
        <taxon>Magnoliopsida</taxon>
        <taxon>eudicotyledons</taxon>
        <taxon>Gunneridae</taxon>
        <taxon>Pentapetalae</taxon>
        <taxon>rosids</taxon>
        <taxon>fabids</taxon>
        <taxon>Rosales</taxon>
        <taxon>Rosaceae</taxon>
        <taxon>Amygdaloideae</taxon>
        <taxon>Maleae</taxon>
        <taxon>Malus</taxon>
    </lineage>
</organism>
<comment type="caution">
    <text evidence="1">The sequence shown here is derived from an EMBL/GenBank/DDBJ whole genome shotgun (WGS) entry which is preliminary data.</text>
</comment>
<gene>
    <name evidence="1" type="ORF">DVH24_011995</name>
</gene>
<accession>A0A498JHS5</accession>
<sequence length="126" mass="14036">MPTSFGSICTPYPIVKAIGQLLLKNQINQLQPTLKTRAMSVTSRPGSTTSWARSTTVARYCSLWAYHFLTWVIHTESVLASFSLNFEVLMELEANELLKGLVLGKDKNIHLRITPLSDVGCYNPPP</sequence>
<dbReference type="Proteomes" id="UP000290289">
    <property type="component" value="Chromosome 7"/>
</dbReference>
<name>A0A498JHS5_MALDO</name>
<dbReference type="AlphaFoldDB" id="A0A498JHS5"/>
<reference evidence="1 2" key="1">
    <citation type="submission" date="2018-10" db="EMBL/GenBank/DDBJ databases">
        <title>A high-quality apple genome assembly.</title>
        <authorList>
            <person name="Hu J."/>
        </authorList>
    </citation>
    <scope>NUCLEOTIDE SEQUENCE [LARGE SCALE GENOMIC DNA]</scope>
    <source>
        <strain evidence="2">cv. HFTH1</strain>
        <tissue evidence="1">Young leaf</tissue>
    </source>
</reference>
<proteinExistence type="predicted"/>